<sequence>MNAKQEGLDDYELIDVPQWSQDQLDRMIGEACTSLTKELETKFQAKADETKAQSERVLNSKVIDLKSQHEVKIYELNRIHDKDVTVLKAQLTTLIKEQEGLKKQLAASKEAYKRIENRLANEFIKN</sequence>
<dbReference type="EMBL" id="QPMT01000002">
    <property type="protein sequence ID" value="KAF4866261.1"/>
    <property type="molecule type" value="Genomic_DNA"/>
</dbReference>
<accession>A0A9P5F4P2</accession>
<comment type="caution">
    <text evidence="1">The sequence shown here is derived from an EMBL/GenBank/DDBJ whole genome shotgun (WGS) entry which is preliminary data.</text>
</comment>
<organism evidence="1 2">
    <name type="scientific">Colletotrichum siamense</name>
    <name type="common">Anthracnose fungus</name>
    <dbReference type="NCBI Taxonomy" id="690259"/>
    <lineage>
        <taxon>Eukaryota</taxon>
        <taxon>Fungi</taxon>
        <taxon>Dikarya</taxon>
        <taxon>Ascomycota</taxon>
        <taxon>Pezizomycotina</taxon>
        <taxon>Sordariomycetes</taxon>
        <taxon>Hypocreomycetidae</taxon>
        <taxon>Glomerellales</taxon>
        <taxon>Glomerellaceae</taxon>
        <taxon>Colletotrichum</taxon>
        <taxon>Colletotrichum gloeosporioides species complex</taxon>
    </lineage>
</organism>
<dbReference type="AlphaFoldDB" id="A0A9P5F4P2"/>
<proteinExistence type="predicted"/>
<protein>
    <submittedName>
        <fullName evidence="1">Uncharacterized protein</fullName>
    </submittedName>
</protein>
<keyword evidence="2" id="KW-1185">Reference proteome</keyword>
<dbReference type="Proteomes" id="UP000711996">
    <property type="component" value="Unassembled WGS sequence"/>
</dbReference>
<gene>
    <name evidence="1" type="ORF">CGCSCA2_v000786</name>
</gene>
<dbReference type="OrthoDB" id="4820311at2759"/>
<evidence type="ECO:0000313" key="2">
    <source>
        <dbReference type="Proteomes" id="UP000711996"/>
    </source>
</evidence>
<evidence type="ECO:0000313" key="1">
    <source>
        <dbReference type="EMBL" id="KAF4866261.1"/>
    </source>
</evidence>
<reference evidence="1" key="1">
    <citation type="submission" date="2019-06" db="EMBL/GenBank/DDBJ databases">
        <authorList>
            <person name="Gan P."/>
            <person name="Shirasu K."/>
        </authorList>
    </citation>
    <scope>NUCLEOTIDE SEQUENCE [LARGE SCALE GENOMIC DNA]</scope>
    <source>
        <strain evidence="1">CAD2</strain>
    </source>
</reference>
<name>A0A9P5F4P2_COLSI</name>